<comment type="function">
    <text evidence="1 6">Plant non-specific lipid-transfer proteins transfer phospholipids as well as galactolipids across membranes. May play a role in wax or cutin deposition in the cell walls of expanding epidermal cells and certain secretory tissues.</text>
</comment>
<evidence type="ECO:0000313" key="10">
    <source>
        <dbReference type="Proteomes" id="UP000796880"/>
    </source>
</evidence>
<sequence length="127" mass="13556">MAGLTKQLLVCILVVTFMAVIIAPSKARAEVTCDVVNSYLKPCSSYVEFQTSTVPGDCCSGINNLNGVAQTTQDRQSVCKCLIRGVSKVPSFIVERAGGIPAKLSNEADINYGANQPLEVKKVYVVV</sequence>
<dbReference type="SUPFAM" id="SSF47699">
    <property type="entry name" value="Bifunctional inhibitor/lipid-transfer protein/seed storage 2S albumin"/>
    <property type="match status" value="1"/>
</dbReference>
<dbReference type="InterPro" id="IPR036312">
    <property type="entry name" value="Bifun_inhib/LTP/seed_sf"/>
</dbReference>
<dbReference type="AlphaFoldDB" id="A0A8K0H8M7"/>
<gene>
    <name evidence="9" type="ORF">FNV43_RR08669</name>
</gene>
<evidence type="ECO:0000259" key="8">
    <source>
        <dbReference type="SMART" id="SM00499"/>
    </source>
</evidence>
<feature type="signal peptide" evidence="7">
    <location>
        <begin position="1"/>
        <end position="29"/>
    </location>
</feature>
<proteinExistence type="inferred from homology"/>
<evidence type="ECO:0000256" key="2">
    <source>
        <dbReference type="ARBA" id="ARBA00009748"/>
    </source>
</evidence>
<evidence type="ECO:0000256" key="4">
    <source>
        <dbReference type="ARBA" id="ARBA00023121"/>
    </source>
</evidence>
<evidence type="ECO:0000313" key="9">
    <source>
        <dbReference type="EMBL" id="KAF3447962.1"/>
    </source>
</evidence>
<dbReference type="InterPro" id="IPR016140">
    <property type="entry name" value="Bifunc_inhib/LTP/seed_store"/>
</dbReference>
<protein>
    <recommendedName>
        <fullName evidence="6">Non-specific lipid-transfer protein</fullName>
    </recommendedName>
</protein>
<evidence type="ECO:0000256" key="3">
    <source>
        <dbReference type="ARBA" id="ARBA00022448"/>
    </source>
</evidence>
<dbReference type="OrthoDB" id="1876592at2759"/>
<keyword evidence="7" id="KW-0732">Signal</keyword>
<evidence type="ECO:0000256" key="7">
    <source>
        <dbReference type="SAM" id="SignalP"/>
    </source>
</evidence>
<evidence type="ECO:0000256" key="5">
    <source>
        <dbReference type="ARBA" id="ARBA00023157"/>
    </source>
</evidence>
<dbReference type="PRINTS" id="PR00382">
    <property type="entry name" value="LIPIDTRNSFER"/>
</dbReference>
<comment type="caution">
    <text evidence="9">The sequence shown here is derived from an EMBL/GenBank/DDBJ whole genome shotgun (WGS) entry which is preliminary data.</text>
</comment>
<dbReference type="Pfam" id="PF00234">
    <property type="entry name" value="Tryp_alpha_amyl"/>
    <property type="match status" value="1"/>
</dbReference>
<name>A0A8K0H8M7_9ROSA</name>
<dbReference type="CDD" id="cd01960">
    <property type="entry name" value="nsLTP1"/>
    <property type="match status" value="1"/>
</dbReference>
<organism evidence="9 10">
    <name type="scientific">Rhamnella rubrinervis</name>
    <dbReference type="NCBI Taxonomy" id="2594499"/>
    <lineage>
        <taxon>Eukaryota</taxon>
        <taxon>Viridiplantae</taxon>
        <taxon>Streptophyta</taxon>
        <taxon>Embryophyta</taxon>
        <taxon>Tracheophyta</taxon>
        <taxon>Spermatophyta</taxon>
        <taxon>Magnoliopsida</taxon>
        <taxon>eudicotyledons</taxon>
        <taxon>Gunneridae</taxon>
        <taxon>Pentapetalae</taxon>
        <taxon>rosids</taxon>
        <taxon>fabids</taxon>
        <taxon>Rosales</taxon>
        <taxon>Rhamnaceae</taxon>
        <taxon>rhamnoid group</taxon>
        <taxon>Rhamneae</taxon>
        <taxon>Rhamnella</taxon>
    </lineage>
</organism>
<reference evidence="9" key="1">
    <citation type="submission" date="2020-03" db="EMBL/GenBank/DDBJ databases">
        <title>A high-quality chromosome-level genome assembly of a woody plant with both climbing and erect habits, Rhamnella rubrinervis.</title>
        <authorList>
            <person name="Lu Z."/>
            <person name="Yang Y."/>
            <person name="Zhu X."/>
            <person name="Sun Y."/>
        </authorList>
    </citation>
    <scope>NUCLEOTIDE SEQUENCE</scope>
    <source>
        <strain evidence="9">BYM</strain>
        <tissue evidence="9">Leaf</tissue>
    </source>
</reference>
<dbReference type="SMART" id="SM00499">
    <property type="entry name" value="AAI"/>
    <property type="match status" value="1"/>
</dbReference>
<dbReference type="GO" id="GO:0008289">
    <property type="term" value="F:lipid binding"/>
    <property type="evidence" value="ECO:0007669"/>
    <property type="project" value="UniProtKB-KW"/>
</dbReference>
<dbReference type="PANTHER" id="PTHR33076">
    <property type="entry name" value="NON-SPECIFIC LIPID-TRANSFER PROTEIN 2-RELATED"/>
    <property type="match status" value="1"/>
</dbReference>
<keyword evidence="5" id="KW-1015">Disulfide bond</keyword>
<keyword evidence="10" id="KW-1185">Reference proteome</keyword>
<evidence type="ECO:0000256" key="6">
    <source>
        <dbReference type="RuleBase" id="RU000628"/>
    </source>
</evidence>
<keyword evidence="4 6" id="KW-0446">Lipid-binding</keyword>
<dbReference type="Gene3D" id="1.10.110.10">
    <property type="entry name" value="Plant lipid-transfer and hydrophobic proteins"/>
    <property type="match status" value="1"/>
</dbReference>
<dbReference type="EMBL" id="VOIH02000004">
    <property type="protein sequence ID" value="KAF3447962.1"/>
    <property type="molecule type" value="Genomic_DNA"/>
</dbReference>
<comment type="similarity">
    <text evidence="2 6">Belongs to the plant LTP family.</text>
</comment>
<dbReference type="InterPro" id="IPR000528">
    <property type="entry name" value="Plant_nsLTP"/>
</dbReference>
<evidence type="ECO:0000256" key="1">
    <source>
        <dbReference type="ARBA" id="ARBA00003211"/>
    </source>
</evidence>
<keyword evidence="3 6" id="KW-0813">Transport</keyword>
<feature type="chain" id="PRO_5035468159" description="Non-specific lipid-transfer protein" evidence="7">
    <location>
        <begin position="30"/>
        <end position="127"/>
    </location>
</feature>
<accession>A0A8K0H8M7</accession>
<dbReference type="GO" id="GO:0006869">
    <property type="term" value="P:lipid transport"/>
    <property type="evidence" value="ECO:0007669"/>
    <property type="project" value="InterPro"/>
</dbReference>
<dbReference type="Proteomes" id="UP000796880">
    <property type="component" value="Unassembled WGS sequence"/>
</dbReference>
<feature type="domain" description="Bifunctional inhibitor/plant lipid transfer protein/seed storage helical" evidence="8">
    <location>
        <begin position="33"/>
        <end position="112"/>
    </location>
</feature>